<dbReference type="InterPro" id="IPR052173">
    <property type="entry name" value="Beta-lactam_resp_regulator"/>
</dbReference>
<evidence type="ECO:0000313" key="9">
    <source>
        <dbReference type="Proteomes" id="UP000045782"/>
    </source>
</evidence>
<reference evidence="8 9" key="1">
    <citation type="submission" date="2015-03" db="EMBL/GenBank/DDBJ databases">
        <authorList>
            <person name="Murphy D."/>
        </authorList>
    </citation>
    <scope>NUCLEOTIDE SEQUENCE [LARGE SCALE GENOMIC DNA]</scope>
    <source>
        <strain evidence="8 9">PAP088</strain>
    </source>
</reference>
<organism evidence="8 9">
    <name type="scientific">Mycobacteroides abscessus</name>
    <dbReference type="NCBI Taxonomy" id="36809"/>
    <lineage>
        <taxon>Bacteria</taxon>
        <taxon>Bacillati</taxon>
        <taxon>Actinomycetota</taxon>
        <taxon>Actinomycetes</taxon>
        <taxon>Mycobacteriales</taxon>
        <taxon>Mycobacteriaceae</taxon>
        <taxon>Mycobacteroides</taxon>
    </lineage>
</organism>
<comment type="similarity">
    <text evidence="6">Belongs to the peptidase M48 family.</text>
</comment>
<gene>
    <name evidence="8" type="ORF">ERS075579_00758</name>
</gene>
<dbReference type="Proteomes" id="UP000045782">
    <property type="component" value="Unassembled WGS sequence"/>
</dbReference>
<dbReference type="CDD" id="cd07326">
    <property type="entry name" value="M56_BlaR1_MecR1_like"/>
    <property type="match status" value="1"/>
</dbReference>
<proteinExistence type="inferred from homology"/>
<evidence type="ECO:0000313" key="8">
    <source>
        <dbReference type="EMBL" id="CPV36252.1"/>
    </source>
</evidence>
<evidence type="ECO:0000256" key="4">
    <source>
        <dbReference type="ARBA" id="ARBA00022833"/>
    </source>
</evidence>
<evidence type="ECO:0000256" key="6">
    <source>
        <dbReference type="RuleBase" id="RU003983"/>
    </source>
</evidence>
<keyword evidence="2" id="KW-0479">Metal-binding</keyword>
<dbReference type="EMBL" id="CSWP01000001">
    <property type="protein sequence ID" value="CPV36252.1"/>
    <property type="molecule type" value="Genomic_DNA"/>
</dbReference>
<dbReference type="GO" id="GO:0006508">
    <property type="term" value="P:proteolysis"/>
    <property type="evidence" value="ECO:0007669"/>
    <property type="project" value="UniProtKB-KW"/>
</dbReference>
<name>A0A0U0ZHD0_9MYCO</name>
<comment type="cofactor">
    <cofactor evidence="6">
        <name>Zn(2+)</name>
        <dbReference type="ChEBI" id="CHEBI:29105"/>
    </cofactor>
    <text evidence="6">Binds 1 zinc ion per subunit.</text>
</comment>
<evidence type="ECO:0000256" key="5">
    <source>
        <dbReference type="ARBA" id="ARBA00023049"/>
    </source>
</evidence>
<keyword evidence="3 6" id="KW-0378">Hydrolase</keyword>
<protein>
    <submittedName>
        <fullName evidence="8">Zn-dependent protease with chaperone function</fullName>
    </submittedName>
</protein>
<dbReference type="Pfam" id="PF01435">
    <property type="entry name" value="Peptidase_M48"/>
    <property type="match status" value="1"/>
</dbReference>
<evidence type="ECO:0000256" key="1">
    <source>
        <dbReference type="ARBA" id="ARBA00022670"/>
    </source>
</evidence>
<dbReference type="GO" id="GO:0046872">
    <property type="term" value="F:metal ion binding"/>
    <property type="evidence" value="ECO:0007669"/>
    <property type="project" value="UniProtKB-KW"/>
</dbReference>
<accession>A0A0U0ZHD0</accession>
<keyword evidence="4 6" id="KW-0862">Zinc</keyword>
<keyword evidence="1 6" id="KW-0645">Protease</keyword>
<keyword evidence="5 6" id="KW-0482">Metalloprotease</keyword>
<sequence>MSIAVCLLLYSAAVVVFGPPLLSRLTSPGHAPRLGVTVWVSAIASVLASWAAAAVLIVIDVVRHWNSPIQVLAACSVRLHEVVAGQAGIPAQLGILVIATAAAGALGTLSMRLVKAFVHLRDTAHGHAQAVRIVGRHSAERDVVVMDAAEPAAYCVAGRPATIVLTTAALNALDAQQLAAVVAHERAHLAGRHPQIVTALRALATTLPRVRLITVGAVEVPKLLEMWADDAAAHRHGRTALLSGLLDLAATTPAPALGAANVAVLSRAQRLLSPPAFPTQTRTFAILTTALLVIATGPLITVALAATGTLNCMP</sequence>
<dbReference type="RefSeq" id="WP_016892229.1">
    <property type="nucleotide sequence ID" value="NZ_CSWP01000001.1"/>
</dbReference>
<evidence type="ECO:0000256" key="2">
    <source>
        <dbReference type="ARBA" id="ARBA00022723"/>
    </source>
</evidence>
<dbReference type="PANTHER" id="PTHR34978:SF3">
    <property type="entry name" value="SLR0241 PROTEIN"/>
    <property type="match status" value="1"/>
</dbReference>
<evidence type="ECO:0000256" key="3">
    <source>
        <dbReference type="ARBA" id="ARBA00022801"/>
    </source>
</evidence>
<dbReference type="GO" id="GO:0004222">
    <property type="term" value="F:metalloendopeptidase activity"/>
    <property type="evidence" value="ECO:0007669"/>
    <property type="project" value="InterPro"/>
</dbReference>
<dbReference type="AlphaFoldDB" id="A0A0U0ZHD0"/>
<evidence type="ECO:0000259" key="7">
    <source>
        <dbReference type="Pfam" id="PF01435"/>
    </source>
</evidence>
<feature type="domain" description="Peptidase M48" evidence="7">
    <location>
        <begin position="135"/>
        <end position="202"/>
    </location>
</feature>
<dbReference type="InterPro" id="IPR001915">
    <property type="entry name" value="Peptidase_M48"/>
</dbReference>
<dbReference type="PANTHER" id="PTHR34978">
    <property type="entry name" value="POSSIBLE SENSOR-TRANSDUCER PROTEIN BLAR"/>
    <property type="match status" value="1"/>
</dbReference>
<dbReference type="Gene3D" id="3.30.2010.10">
    <property type="entry name" value="Metalloproteases ('zincins'), catalytic domain"/>
    <property type="match status" value="1"/>
</dbReference>